<gene>
    <name evidence="2" type="ORF">QTG54_011515</name>
</gene>
<evidence type="ECO:0000256" key="1">
    <source>
        <dbReference type="SAM" id="SignalP"/>
    </source>
</evidence>
<comment type="caution">
    <text evidence="2">The sequence shown here is derived from an EMBL/GenBank/DDBJ whole genome shotgun (WGS) entry which is preliminary data.</text>
</comment>
<proteinExistence type="predicted"/>
<feature type="chain" id="PRO_5042291831" evidence="1">
    <location>
        <begin position="23"/>
        <end position="191"/>
    </location>
</feature>
<accession>A0AAD9D9L3</accession>
<keyword evidence="1" id="KW-0732">Signal</keyword>
<dbReference type="Proteomes" id="UP001224775">
    <property type="component" value="Unassembled WGS sequence"/>
</dbReference>
<keyword evidence="3" id="KW-1185">Reference proteome</keyword>
<name>A0AAD9D9L3_9STRA</name>
<protein>
    <submittedName>
        <fullName evidence="2">Uncharacterized protein</fullName>
    </submittedName>
</protein>
<sequence>MKVQIIASTALMLLSAIPGALSAEHLHPKEAVAATAADFEDDFEEKSPSAKSFSLRGAVAAASAEDAADKDEELIQWHQWAKRDWSKDPTTGRAWGAEYRHRDWSKNPETGRAWGAEYRHHDWSKNPTTGKRWGAEHRDNVWGNNPHTGQPWGSVANDWCYGLNKDGCPITSGPTWRAECRWRNNECVPRN</sequence>
<evidence type="ECO:0000313" key="2">
    <source>
        <dbReference type="EMBL" id="KAK1737743.1"/>
    </source>
</evidence>
<evidence type="ECO:0000313" key="3">
    <source>
        <dbReference type="Proteomes" id="UP001224775"/>
    </source>
</evidence>
<organism evidence="2 3">
    <name type="scientific">Skeletonema marinoi</name>
    <dbReference type="NCBI Taxonomy" id="267567"/>
    <lineage>
        <taxon>Eukaryota</taxon>
        <taxon>Sar</taxon>
        <taxon>Stramenopiles</taxon>
        <taxon>Ochrophyta</taxon>
        <taxon>Bacillariophyta</taxon>
        <taxon>Coscinodiscophyceae</taxon>
        <taxon>Thalassiosirophycidae</taxon>
        <taxon>Thalassiosirales</taxon>
        <taxon>Skeletonemataceae</taxon>
        <taxon>Skeletonema</taxon>
        <taxon>Skeletonema marinoi-dohrnii complex</taxon>
    </lineage>
</organism>
<feature type="signal peptide" evidence="1">
    <location>
        <begin position="1"/>
        <end position="22"/>
    </location>
</feature>
<dbReference type="AlphaFoldDB" id="A0AAD9D9L3"/>
<dbReference type="EMBL" id="JATAAI010000023">
    <property type="protein sequence ID" value="KAK1737743.1"/>
    <property type="molecule type" value="Genomic_DNA"/>
</dbReference>
<reference evidence="2" key="1">
    <citation type="submission" date="2023-06" db="EMBL/GenBank/DDBJ databases">
        <title>Survivors Of The Sea: Transcriptome response of Skeletonema marinoi to long-term dormancy.</title>
        <authorList>
            <person name="Pinder M.I.M."/>
            <person name="Kourtchenko O."/>
            <person name="Robertson E.K."/>
            <person name="Larsson T."/>
            <person name="Maumus F."/>
            <person name="Osuna-Cruz C.M."/>
            <person name="Vancaester E."/>
            <person name="Stenow R."/>
            <person name="Vandepoele K."/>
            <person name="Ploug H."/>
            <person name="Bruchert V."/>
            <person name="Godhe A."/>
            <person name="Topel M."/>
        </authorList>
    </citation>
    <scope>NUCLEOTIDE SEQUENCE</scope>
    <source>
        <strain evidence="2">R05AC</strain>
    </source>
</reference>